<evidence type="ECO:0000256" key="1">
    <source>
        <dbReference type="ARBA" id="ARBA00006611"/>
    </source>
</evidence>
<dbReference type="PANTHER" id="PTHR30486:SF6">
    <property type="entry name" value="TYPE IV PILUS RETRACTATION ATPASE PILT"/>
    <property type="match status" value="1"/>
</dbReference>
<dbReference type="GO" id="GO:0016301">
    <property type="term" value="F:kinase activity"/>
    <property type="evidence" value="ECO:0007669"/>
    <property type="project" value="UniProtKB-KW"/>
</dbReference>
<dbReference type="Proteomes" id="UP000612808">
    <property type="component" value="Unassembled WGS sequence"/>
</dbReference>
<keyword evidence="3" id="KW-0808">Transferase</keyword>
<protein>
    <submittedName>
        <fullName evidence="3">Protein kinase</fullName>
    </submittedName>
</protein>
<feature type="domain" description="Bacterial type II secretion system protein E" evidence="2">
    <location>
        <begin position="105"/>
        <end position="384"/>
    </location>
</feature>
<dbReference type="RefSeq" id="WP_203662898.1">
    <property type="nucleotide sequence ID" value="NZ_BAAAZM010000012.1"/>
</dbReference>
<dbReference type="EMBL" id="BOMB01000034">
    <property type="protein sequence ID" value="GID14884.1"/>
    <property type="molecule type" value="Genomic_DNA"/>
</dbReference>
<gene>
    <name evidence="3" type="ORF">Aru02nite_57730</name>
</gene>
<evidence type="ECO:0000259" key="2">
    <source>
        <dbReference type="Pfam" id="PF00437"/>
    </source>
</evidence>
<dbReference type="PANTHER" id="PTHR30486">
    <property type="entry name" value="TWITCHING MOTILITY PROTEIN PILT"/>
    <property type="match status" value="1"/>
</dbReference>
<comment type="caution">
    <text evidence="3">The sequence shown here is derived from an EMBL/GenBank/DDBJ whole genome shotgun (WGS) entry which is preliminary data.</text>
</comment>
<dbReference type="Gene3D" id="3.40.50.300">
    <property type="entry name" value="P-loop containing nucleotide triphosphate hydrolases"/>
    <property type="match status" value="1"/>
</dbReference>
<dbReference type="SUPFAM" id="SSF52540">
    <property type="entry name" value="P-loop containing nucleoside triphosphate hydrolases"/>
    <property type="match status" value="1"/>
</dbReference>
<accession>A0A8J3ND15</accession>
<dbReference type="Pfam" id="PF00437">
    <property type="entry name" value="T2SSE"/>
    <property type="match status" value="1"/>
</dbReference>
<dbReference type="AlphaFoldDB" id="A0A8J3ND15"/>
<name>A0A8J3ND15_9ACTN</name>
<dbReference type="GO" id="GO:0016887">
    <property type="term" value="F:ATP hydrolysis activity"/>
    <property type="evidence" value="ECO:0007669"/>
    <property type="project" value="InterPro"/>
</dbReference>
<keyword evidence="4" id="KW-1185">Reference proteome</keyword>
<evidence type="ECO:0000313" key="3">
    <source>
        <dbReference type="EMBL" id="GID14884.1"/>
    </source>
</evidence>
<comment type="similarity">
    <text evidence="1">Belongs to the GSP E family.</text>
</comment>
<dbReference type="InterPro" id="IPR050921">
    <property type="entry name" value="T4SS_GSP_E_ATPase"/>
</dbReference>
<sequence>MNTPSTPNIHRGRVNGAAIAATPALAAVLDPDLVARVHAEATALLTDQLRTGEATGPAEHDTAVRQAIEAAVDAQSGRQLAAGSRPLDQDTRGRLVEAVRARLTGLGPMHALLADERIESINVNGCDNVHVRYADGTSAQVAPVAASDQELVDWVRQTVASAGGEERRFDRGSPTVSAQLPDGSRLFAVMALSRRVCVSLRRFRLARTSLASLQELGTVDAGLRAFLAAAVRARRNILISGGTALGKTTLLRALAAEIPDAERLITVEDALELGLDRTRADVVALQAREPNIEGQGEVPAAALVRAALRMSPDRVIVGEVRGDEVIPMLNAMSQGCDGSMGTVHASTSAGALLKLAAYAAQGQERLPLDASALLIGVAVHLVVHLEFAPDRATRVVSSIREVVGADGQQVISNEVYRPGPDRRARPAGGALSNDLRDRLTAAGFDPAALDAPDGWWT</sequence>
<keyword evidence="3" id="KW-0418">Kinase</keyword>
<dbReference type="Gene3D" id="3.30.450.380">
    <property type="match status" value="1"/>
</dbReference>
<dbReference type="InterPro" id="IPR027417">
    <property type="entry name" value="P-loop_NTPase"/>
</dbReference>
<dbReference type="CDD" id="cd01130">
    <property type="entry name" value="VirB11-like_ATPase"/>
    <property type="match status" value="1"/>
</dbReference>
<reference evidence="3" key="1">
    <citation type="submission" date="2021-01" db="EMBL/GenBank/DDBJ databases">
        <title>Whole genome shotgun sequence of Actinocatenispora rupis NBRC 107355.</title>
        <authorList>
            <person name="Komaki H."/>
            <person name="Tamura T."/>
        </authorList>
    </citation>
    <scope>NUCLEOTIDE SEQUENCE</scope>
    <source>
        <strain evidence="3">NBRC 107355</strain>
    </source>
</reference>
<proteinExistence type="inferred from homology"/>
<evidence type="ECO:0000313" key="4">
    <source>
        <dbReference type="Proteomes" id="UP000612808"/>
    </source>
</evidence>
<dbReference type="InterPro" id="IPR001482">
    <property type="entry name" value="T2SS/T4SS_dom"/>
</dbReference>
<organism evidence="3 4">
    <name type="scientific">Actinocatenispora rupis</name>
    <dbReference type="NCBI Taxonomy" id="519421"/>
    <lineage>
        <taxon>Bacteria</taxon>
        <taxon>Bacillati</taxon>
        <taxon>Actinomycetota</taxon>
        <taxon>Actinomycetes</taxon>
        <taxon>Micromonosporales</taxon>
        <taxon>Micromonosporaceae</taxon>
        <taxon>Actinocatenispora</taxon>
    </lineage>
</organism>